<proteinExistence type="predicted"/>
<dbReference type="RefSeq" id="WP_258215021.1">
    <property type="nucleotide sequence ID" value="NZ_JANQBD010000015.1"/>
</dbReference>
<comment type="caution">
    <text evidence="2">The sequence shown here is derived from an EMBL/GenBank/DDBJ whole genome shotgun (WGS) entry which is preliminary data.</text>
</comment>
<evidence type="ECO:0000313" key="3">
    <source>
        <dbReference type="Proteomes" id="UP001300012"/>
    </source>
</evidence>
<accession>A0ABT1YJV7</accession>
<reference evidence="2 3" key="1">
    <citation type="submission" date="2022-08" db="EMBL/GenBank/DDBJ databases">
        <title>Paenibacillus endoradicis sp. nov., Paenibacillus radicibacter sp. nov and Paenibacillus pararadicis sp. nov., three cold-adapted plant growth-promoting bacteria isolated from root of Larix gmelinii in Great Khingan.</title>
        <authorList>
            <person name="Xue H."/>
        </authorList>
    </citation>
    <scope>NUCLEOTIDE SEQUENCE [LARGE SCALE GENOMIC DNA]</scope>
    <source>
        <strain evidence="2 3">N5-1-1-5</strain>
    </source>
</reference>
<name>A0ABT1YJV7_9BACL</name>
<organism evidence="2 3">
    <name type="scientific">Paenibacillus radicis</name>
    <name type="common">ex Xue et al. 2023</name>
    <dbReference type="NCBI Taxonomy" id="2972489"/>
    <lineage>
        <taxon>Bacteria</taxon>
        <taxon>Bacillati</taxon>
        <taxon>Bacillota</taxon>
        <taxon>Bacilli</taxon>
        <taxon>Bacillales</taxon>
        <taxon>Paenibacillaceae</taxon>
        <taxon>Paenibacillus</taxon>
    </lineage>
</organism>
<keyword evidence="3" id="KW-1185">Reference proteome</keyword>
<protein>
    <submittedName>
        <fullName evidence="2">Uncharacterized protein</fullName>
    </submittedName>
</protein>
<dbReference type="EMBL" id="JANQBD010000015">
    <property type="protein sequence ID" value="MCR8633444.1"/>
    <property type="molecule type" value="Genomic_DNA"/>
</dbReference>
<gene>
    <name evidence="2" type="ORF">NV381_19870</name>
</gene>
<evidence type="ECO:0000256" key="1">
    <source>
        <dbReference type="SAM" id="MobiDB-lite"/>
    </source>
</evidence>
<sequence length="65" mass="7423">MKKINESIVREILELANQFEENLNEQKRGATAGTMADRITLDINNDKTPPRFGDGSKFNEEKIWG</sequence>
<dbReference type="Proteomes" id="UP001300012">
    <property type="component" value="Unassembled WGS sequence"/>
</dbReference>
<feature type="region of interest" description="Disordered" evidence="1">
    <location>
        <begin position="42"/>
        <end position="65"/>
    </location>
</feature>
<evidence type="ECO:0000313" key="2">
    <source>
        <dbReference type="EMBL" id="MCR8633444.1"/>
    </source>
</evidence>